<reference evidence="2 3" key="1">
    <citation type="journal article" date="2016" name="Mol. Biol. Evol.">
        <title>Comparative Genomics of Early-Diverging Mushroom-Forming Fungi Provides Insights into the Origins of Lignocellulose Decay Capabilities.</title>
        <authorList>
            <person name="Nagy L.G."/>
            <person name="Riley R."/>
            <person name="Tritt A."/>
            <person name="Adam C."/>
            <person name="Daum C."/>
            <person name="Floudas D."/>
            <person name="Sun H."/>
            <person name="Yadav J.S."/>
            <person name="Pangilinan J."/>
            <person name="Larsson K.H."/>
            <person name="Matsuura K."/>
            <person name="Barry K."/>
            <person name="Labutti K."/>
            <person name="Kuo R."/>
            <person name="Ohm R.A."/>
            <person name="Bhattacharya S.S."/>
            <person name="Shirouzu T."/>
            <person name="Yoshinaga Y."/>
            <person name="Martin F.M."/>
            <person name="Grigoriev I.V."/>
            <person name="Hibbett D.S."/>
        </authorList>
    </citation>
    <scope>NUCLEOTIDE SEQUENCE [LARGE SCALE GENOMIC DNA]</scope>
    <source>
        <strain evidence="2 3">HHB14362 ss-1</strain>
    </source>
</reference>
<accession>A0A165R044</accession>
<dbReference type="EMBL" id="KV425588">
    <property type="protein sequence ID" value="KZT23127.1"/>
    <property type="molecule type" value="Genomic_DNA"/>
</dbReference>
<keyword evidence="1" id="KW-0732">Signal</keyword>
<dbReference type="AlphaFoldDB" id="A0A165R044"/>
<organism evidence="2 3">
    <name type="scientific">Neolentinus lepideus HHB14362 ss-1</name>
    <dbReference type="NCBI Taxonomy" id="1314782"/>
    <lineage>
        <taxon>Eukaryota</taxon>
        <taxon>Fungi</taxon>
        <taxon>Dikarya</taxon>
        <taxon>Basidiomycota</taxon>
        <taxon>Agaricomycotina</taxon>
        <taxon>Agaricomycetes</taxon>
        <taxon>Gloeophyllales</taxon>
        <taxon>Gloeophyllaceae</taxon>
        <taxon>Neolentinus</taxon>
    </lineage>
</organism>
<evidence type="ECO:0000256" key="1">
    <source>
        <dbReference type="SAM" id="SignalP"/>
    </source>
</evidence>
<evidence type="ECO:0008006" key="4">
    <source>
        <dbReference type="Google" id="ProtNLM"/>
    </source>
</evidence>
<dbReference type="InParanoid" id="A0A165R044"/>
<feature type="signal peptide" evidence="1">
    <location>
        <begin position="1"/>
        <end position="18"/>
    </location>
</feature>
<sequence length="147" mass="15495">MKFFVAAVASSLFALATAAATCPEAARFGHFSVEPASFASGDSVTVNADFTCANQLGYAPTYTDYYLEVPSDSNNGHEPPVLLARRQPVLGANTDSFTVQIPYGYYFPNASYSIYLENTHAVNGTNGSPVYQVGSISTGVSVTPSVS</sequence>
<evidence type="ECO:0000313" key="3">
    <source>
        <dbReference type="Proteomes" id="UP000076761"/>
    </source>
</evidence>
<keyword evidence="3" id="KW-1185">Reference proteome</keyword>
<gene>
    <name evidence="2" type="ORF">NEOLEDRAFT_1149577</name>
</gene>
<feature type="chain" id="PRO_5007865446" description="Lytic polysaccharide monooxygenase" evidence="1">
    <location>
        <begin position="19"/>
        <end position="147"/>
    </location>
</feature>
<dbReference type="OrthoDB" id="3043660at2759"/>
<protein>
    <recommendedName>
        <fullName evidence="4">Lytic polysaccharide monooxygenase</fullName>
    </recommendedName>
</protein>
<dbReference type="Proteomes" id="UP000076761">
    <property type="component" value="Unassembled WGS sequence"/>
</dbReference>
<proteinExistence type="predicted"/>
<evidence type="ECO:0000313" key="2">
    <source>
        <dbReference type="EMBL" id="KZT23127.1"/>
    </source>
</evidence>
<name>A0A165R044_9AGAM</name>